<comment type="caution">
    <text evidence="3">The sequence shown here is derived from an EMBL/GenBank/DDBJ whole genome shotgun (WGS) entry which is preliminary data.</text>
</comment>
<dbReference type="Proteomes" id="UP000437068">
    <property type="component" value="Unassembled WGS sequence"/>
</dbReference>
<dbReference type="EMBL" id="QXGF01000779">
    <property type="protein sequence ID" value="KAE8935693.1"/>
    <property type="molecule type" value="Genomic_DNA"/>
</dbReference>
<evidence type="ECO:0000256" key="1">
    <source>
        <dbReference type="SAM" id="MobiDB-lite"/>
    </source>
</evidence>
<proteinExistence type="predicted"/>
<accession>A0A6A4CAW1</accession>
<organism evidence="3 5">
    <name type="scientific">Phytophthora fragariae</name>
    <dbReference type="NCBI Taxonomy" id="53985"/>
    <lineage>
        <taxon>Eukaryota</taxon>
        <taxon>Sar</taxon>
        <taxon>Stramenopiles</taxon>
        <taxon>Oomycota</taxon>
        <taxon>Peronosporomycetes</taxon>
        <taxon>Peronosporales</taxon>
        <taxon>Peronosporaceae</taxon>
        <taxon>Phytophthora</taxon>
    </lineage>
</organism>
<dbReference type="EMBL" id="QXGE01002038">
    <property type="protein sequence ID" value="KAE9285542.1"/>
    <property type="molecule type" value="Genomic_DNA"/>
</dbReference>
<protein>
    <recommendedName>
        <fullName evidence="6">OTU domain-containing protein</fullName>
    </recommendedName>
</protein>
<evidence type="ECO:0008006" key="6">
    <source>
        <dbReference type="Google" id="ProtNLM"/>
    </source>
</evidence>
<evidence type="ECO:0000313" key="4">
    <source>
        <dbReference type="Proteomes" id="UP000429523"/>
    </source>
</evidence>
<feature type="compositionally biased region" description="Basic and acidic residues" evidence="1">
    <location>
        <begin position="59"/>
        <end position="75"/>
    </location>
</feature>
<gene>
    <name evidence="3" type="ORF">PF001_g21856</name>
    <name evidence="2" type="ORF">PF009_g14365</name>
</gene>
<evidence type="ECO:0000313" key="3">
    <source>
        <dbReference type="EMBL" id="KAE9285542.1"/>
    </source>
</evidence>
<dbReference type="Proteomes" id="UP000429523">
    <property type="component" value="Unassembled WGS sequence"/>
</dbReference>
<feature type="compositionally biased region" description="Polar residues" evidence="1">
    <location>
        <begin position="37"/>
        <end position="50"/>
    </location>
</feature>
<dbReference type="AlphaFoldDB" id="A0A6A4CAW1"/>
<evidence type="ECO:0000313" key="2">
    <source>
        <dbReference type="EMBL" id="KAE8935693.1"/>
    </source>
</evidence>
<name>A0A6A4CAW1_9STRA</name>
<reference evidence="4 5" key="1">
    <citation type="submission" date="2018-08" db="EMBL/GenBank/DDBJ databases">
        <title>Genomic investigation of the strawberry pathogen Phytophthora fragariae indicates pathogenicity is determined by transcriptional variation in three key races.</title>
        <authorList>
            <person name="Adams T.M."/>
            <person name="Armitage A.D."/>
            <person name="Sobczyk M.K."/>
            <person name="Bates H.J."/>
            <person name="Dunwell J.M."/>
            <person name="Nellist C.F."/>
            <person name="Harrison R.J."/>
        </authorList>
    </citation>
    <scope>NUCLEOTIDE SEQUENCE [LARGE SCALE GENOMIC DNA]</scope>
    <source>
        <strain evidence="3 5">A4</strain>
        <strain evidence="2 4">NOV-9</strain>
    </source>
</reference>
<evidence type="ECO:0000313" key="5">
    <source>
        <dbReference type="Proteomes" id="UP000437068"/>
    </source>
</evidence>
<feature type="region of interest" description="Disordered" evidence="1">
    <location>
        <begin position="1"/>
        <end position="85"/>
    </location>
</feature>
<sequence>MLDDEESVLSGYVGSSAPSCTPSPAPSLDSTRFPYSLASTQASQPTNMPLGSNPEPEQEASRHDGCPRRATERDLTAGPTLSQDDFSIEKTERAPGMPQQLPVFLIPFSGALTEVPANGQCAYAALYASATATTEPRLEFTSDVVKGINILKRSVYTLMMVNLANDIACHVIDPRRELQRLYPTQPPPTDPTVATEALFSHYAHERVRTANAHIPSAFWAGPEVLRAMAQYLREPLFVLDVDANNDAHVQRYFYKDYVMPNGDIHETGCGGAMTDAEAKAMLTQYASLHVMPVFMVLKKHEGHFYGVRHGDVSTKWHAEGDASFTRNHCEGHDWYEEVLTHIKYGQRNAASVDPLQSDDATNMVIIGAMERRDRLDVVHDRLRLPRLDRVPYDVTILANGLEAEADRLRQVAGLSGNRLLTAETAPESGQDVSTGTRAPITSYGRAEQPTMLRILDSIRLEPEILADRSKLRQLLKENDVAITAWKRRTQPGHSPPGGHSSQGEFDTMFKWLLARRDQLHDMFAFLPYPELAAKRVPTELLLRWGALEAYDMQVSTLRGLLADDTASPSTKEYCRTWLAAATTEGGSQRDRVMARDTQRWTRLAGLHRAAPDGSQPLGVGDACWSTLHILQYVVWVWPATPWGQTAQIQLGGLYRAYPVLRQACEEITEHGKWSATVGFPSGHTWAARLDSMEASLAAGHQY</sequence>